<dbReference type="eggNOG" id="COG3001">
    <property type="taxonomic scope" value="Bacteria"/>
</dbReference>
<accession>D0LX48</accession>
<dbReference type="InterPro" id="IPR011009">
    <property type="entry name" value="Kinase-like_dom_sf"/>
</dbReference>
<dbReference type="Gene3D" id="3.30.200.20">
    <property type="entry name" value="Phosphorylase Kinase, domain 1"/>
    <property type="match status" value="1"/>
</dbReference>
<keyword evidence="4" id="KW-1185">Reference proteome</keyword>
<sequence length="300" mass="32616">MAAGALSPALRERLSAALGCALGEVRRMSGGDINDAYALALADGRTVFLKTRADADPRMFPREARGLGWLAEAQALPVPEVLAASGEEDGGDDSGAAPGFLVLELVRSGSRVADFDELLGRGLAAVHRCSPGEFGLAYDNFIGNLEQSNRPRPRWSEFYAEERLLPQVRRAIDAGRAPRSWVHSFDRLIAKLPEIVGPEEPPARLHGDLWAGNLLADAAGRPMLIDPAVYGGHREVDLAMLSLFGGVSGRVYDAYHEVYPLDRGWSSRVPLYHVYPLLVHLNLFGMSYGGQVERAIARYL</sequence>
<protein>
    <submittedName>
        <fullName evidence="3">Fructosamine/Ketosamine-3-kinase</fullName>
    </submittedName>
</protein>
<dbReference type="EMBL" id="CP001804">
    <property type="protein sequence ID" value="ACY16090.1"/>
    <property type="molecule type" value="Genomic_DNA"/>
</dbReference>
<dbReference type="RefSeq" id="WP_012828689.1">
    <property type="nucleotide sequence ID" value="NC_013440.1"/>
</dbReference>
<keyword evidence="2" id="KW-0808">Transferase</keyword>
<dbReference type="PANTHER" id="PTHR12149:SF8">
    <property type="entry name" value="PROTEIN-RIBULOSAMINE 3-KINASE"/>
    <property type="match status" value="1"/>
</dbReference>
<dbReference type="PANTHER" id="PTHR12149">
    <property type="entry name" value="FRUCTOSAMINE 3 KINASE-RELATED PROTEIN"/>
    <property type="match status" value="1"/>
</dbReference>
<evidence type="ECO:0000313" key="3">
    <source>
        <dbReference type="EMBL" id="ACY16090.1"/>
    </source>
</evidence>
<dbReference type="HOGENOM" id="CLU_036517_0_2_7"/>
<dbReference type="Pfam" id="PF03881">
    <property type="entry name" value="Fructosamin_kin"/>
    <property type="match status" value="1"/>
</dbReference>
<dbReference type="Gene3D" id="1.20.1270.240">
    <property type="match status" value="1"/>
</dbReference>
<dbReference type="Proteomes" id="UP000001880">
    <property type="component" value="Chromosome"/>
</dbReference>
<dbReference type="KEGG" id="hoh:Hoch_3588"/>
<dbReference type="OrthoDB" id="5291879at2"/>
<dbReference type="InterPro" id="IPR016477">
    <property type="entry name" value="Fructo-/Ketosamine-3-kinase"/>
</dbReference>
<evidence type="ECO:0000256" key="2">
    <source>
        <dbReference type="PIRNR" id="PIRNR006221"/>
    </source>
</evidence>
<comment type="similarity">
    <text evidence="1 2">Belongs to the fructosamine kinase family.</text>
</comment>
<evidence type="ECO:0000313" key="4">
    <source>
        <dbReference type="Proteomes" id="UP000001880"/>
    </source>
</evidence>
<evidence type="ECO:0000256" key="1">
    <source>
        <dbReference type="ARBA" id="ARBA00009460"/>
    </source>
</evidence>
<name>D0LX48_HALO1</name>
<reference evidence="3 4" key="1">
    <citation type="journal article" date="2010" name="Stand. Genomic Sci.">
        <title>Complete genome sequence of Haliangium ochraceum type strain (SMP-2).</title>
        <authorList>
            <consortium name="US DOE Joint Genome Institute (JGI-PGF)"/>
            <person name="Ivanova N."/>
            <person name="Daum C."/>
            <person name="Lang E."/>
            <person name="Abt B."/>
            <person name="Kopitz M."/>
            <person name="Saunders E."/>
            <person name="Lapidus A."/>
            <person name="Lucas S."/>
            <person name="Glavina Del Rio T."/>
            <person name="Nolan M."/>
            <person name="Tice H."/>
            <person name="Copeland A."/>
            <person name="Cheng J.F."/>
            <person name="Chen F."/>
            <person name="Bruce D."/>
            <person name="Goodwin L."/>
            <person name="Pitluck S."/>
            <person name="Mavromatis K."/>
            <person name="Pati A."/>
            <person name="Mikhailova N."/>
            <person name="Chen A."/>
            <person name="Palaniappan K."/>
            <person name="Land M."/>
            <person name="Hauser L."/>
            <person name="Chang Y.J."/>
            <person name="Jeffries C.D."/>
            <person name="Detter J.C."/>
            <person name="Brettin T."/>
            <person name="Rohde M."/>
            <person name="Goker M."/>
            <person name="Bristow J."/>
            <person name="Markowitz V."/>
            <person name="Eisen J.A."/>
            <person name="Hugenholtz P."/>
            <person name="Kyrpides N.C."/>
            <person name="Klenk H.P."/>
        </authorList>
    </citation>
    <scope>NUCLEOTIDE SEQUENCE [LARGE SCALE GENOMIC DNA]</scope>
    <source>
        <strain evidence="4">DSM 14365 / CIP 107738 / JCM 11303 / AJ 13395 / SMP-2</strain>
    </source>
</reference>
<dbReference type="SUPFAM" id="SSF56112">
    <property type="entry name" value="Protein kinase-like (PK-like)"/>
    <property type="match status" value="1"/>
</dbReference>
<gene>
    <name evidence="3" type="ordered locus">Hoch_3588</name>
</gene>
<dbReference type="STRING" id="502025.Hoch_3588"/>
<dbReference type="AlphaFoldDB" id="D0LX48"/>
<dbReference type="GO" id="GO:0016301">
    <property type="term" value="F:kinase activity"/>
    <property type="evidence" value="ECO:0007669"/>
    <property type="project" value="UniProtKB-UniRule"/>
</dbReference>
<dbReference type="PIRSF" id="PIRSF006221">
    <property type="entry name" value="Ketosamine-3-kinase"/>
    <property type="match status" value="1"/>
</dbReference>
<dbReference type="Gene3D" id="1.10.510.10">
    <property type="entry name" value="Transferase(Phosphotransferase) domain 1"/>
    <property type="match status" value="1"/>
</dbReference>
<keyword evidence="2 3" id="KW-0418">Kinase</keyword>
<organism evidence="3 4">
    <name type="scientific">Haliangium ochraceum (strain DSM 14365 / JCM 11303 / SMP-2)</name>
    <dbReference type="NCBI Taxonomy" id="502025"/>
    <lineage>
        <taxon>Bacteria</taxon>
        <taxon>Pseudomonadati</taxon>
        <taxon>Myxococcota</taxon>
        <taxon>Polyangia</taxon>
        <taxon>Haliangiales</taxon>
        <taxon>Kofleriaceae</taxon>
        <taxon>Haliangium</taxon>
    </lineage>
</organism>
<proteinExistence type="inferred from homology"/>